<evidence type="ECO:0000256" key="3">
    <source>
        <dbReference type="ARBA" id="ARBA00022475"/>
    </source>
</evidence>
<protein>
    <submittedName>
        <fullName evidence="8">Na+/H+ antiporter, subunit MnhF</fullName>
    </submittedName>
</protein>
<keyword evidence="3" id="KW-1003">Cell membrane</keyword>
<dbReference type="EMBL" id="CP003531">
    <property type="protein sequence ID" value="AFK51407.1"/>
    <property type="molecule type" value="Genomic_DNA"/>
</dbReference>
<evidence type="ECO:0000256" key="6">
    <source>
        <dbReference type="ARBA" id="ARBA00023136"/>
    </source>
</evidence>
<keyword evidence="6 7" id="KW-0472">Membrane</keyword>
<dbReference type="Proteomes" id="UP000005270">
    <property type="component" value="Chromosome"/>
</dbReference>
<dbReference type="HOGENOM" id="CLU_125825_5_0_2"/>
<dbReference type="KEGG" id="thg:TCELL_0984"/>
<feature type="transmembrane region" description="Helical" evidence="7">
    <location>
        <begin position="36"/>
        <end position="58"/>
    </location>
</feature>
<dbReference type="GO" id="GO:0015385">
    <property type="term" value="F:sodium:proton antiporter activity"/>
    <property type="evidence" value="ECO:0007669"/>
    <property type="project" value="TreeGrafter"/>
</dbReference>
<keyword evidence="2" id="KW-0813">Transport</keyword>
<evidence type="ECO:0000313" key="9">
    <source>
        <dbReference type="Proteomes" id="UP000005270"/>
    </source>
</evidence>
<keyword evidence="4 7" id="KW-0812">Transmembrane</keyword>
<dbReference type="AlphaFoldDB" id="I3TF69"/>
<feature type="transmembrane region" description="Helical" evidence="7">
    <location>
        <begin position="6"/>
        <end position="24"/>
    </location>
</feature>
<reference evidence="8 9" key="1">
    <citation type="journal article" date="2012" name="J. Bacteriol.">
        <title>Complete genome sequence of the hyperthermophilic cellulolytic Crenarchaeon 'Thermogladius cellulolyticus' 1633.</title>
        <authorList>
            <person name="Mardanov A.V."/>
            <person name="Kochetkova T.V."/>
            <person name="Beletsky A.V."/>
            <person name="Bonch-Osmolovskaya E.A."/>
            <person name="Ravin N.V."/>
            <person name="Skryabin K.G."/>
        </authorList>
    </citation>
    <scope>NUCLEOTIDE SEQUENCE [LARGE SCALE GENOMIC DNA]</scope>
    <source>
        <strain evidence="9">DSM 22663 / VKM B-2946 / 1633</strain>
    </source>
</reference>
<evidence type="ECO:0000256" key="1">
    <source>
        <dbReference type="ARBA" id="ARBA00004651"/>
    </source>
</evidence>
<feature type="transmembrane region" description="Helical" evidence="7">
    <location>
        <begin position="64"/>
        <end position="86"/>
    </location>
</feature>
<evidence type="ECO:0000256" key="2">
    <source>
        <dbReference type="ARBA" id="ARBA00022448"/>
    </source>
</evidence>
<accession>I3TF69</accession>
<evidence type="ECO:0000313" key="8">
    <source>
        <dbReference type="EMBL" id="AFK51407.1"/>
    </source>
</evidence>
<dbReference type="GeneID" id="301706439"/>
<dbReference type="OrthoDB" id="84883at2157"/>
<sequence length="92" mass="10026">MVEFTHLLFAILAAPYIAAVLMYTARAVKGPTVPDIILAVDCISYDLAVFLALLSVYYQSPLMIAPAILLALWAYLLDVFASKYLVSKEVGA</sequence>
<organism evidence="8 9">
    <name type="scientific">Thermogladius calderae (strain DSM 22663 / VKM B-2946 / 1633)</name>
    <dbReference type="NCBI Taxonomy" id="1184251"/>
    <lineage>
        <taxon>Archaea</taxon>
        <taxon>Thermoproteota</taxon>
        <taxon>Thermoprotei</taxon>
        <taxon>Desulfurococcales</taxon>
        <taxon>Desulfurococcaceae</taxon>
        <taxon>Thermogladius</taxon>
    </lineage>
</organism>
<dbReference type="STRING" id="1184251.TCELL_0984"/>
<name>I3TF69_THEC1</name>
<dbReference type="PANTHER" id="PTHR34702:SF1">
    <property type="entry name" value="NA(+)_H(+) ANTIPORTER SUBUNIT F"/>
    <property type="match status" value="1"/>
</dbReference>
<comment type="subcellular location">
    <subcellularLocation>
        <location evidence="1">Cell membrane</location>
        <topology evidence="1">Multi-pass membrane protein</topology>
    </subcellularLocation>
</comment>
<keyword evidence="5 7" id="KW-1133">Transmembrane helix</keyword>
<gene>
    <name evidence="8" type="ordered locus">TCELL_0984</name>
</gene>
<dbReference type="InterPro" id="IPR007208">
    <property type="entry name" value="MrpF/PhaF-like"/>
</dbReference>
<proteinExistence type="predicted"/>
<keyword evidence="9" id="KW-1185">Reference proteome</keyword>
<evidence type="ECO:0000256" key="4">
    <source>
        <dbReference type="ARBA" id="ARBA00022692"/>
    </source>
</evidence>
<dbReference type="RefSeq" id="WP_014737657.1">
    <property type="nucleotide sequence ID" value="NC_017954.1"/>
</dbReference>
<dbReference type="GO" id="GO:0005886">
    <property type="term" value="C:plasma membrane"/>
    <property type="evidence" value="ECO:0007669"/>
    <property type="project" value="UniProtKB-SubCell"/>
</dbReference>
<dbReference type="InParanoid" id="I3TF69"/>
<evidence type="ECO:0000256" key="5">
    <source>
        <dbReference type="ARBA" id="ARBA00022989"/>
    </source>
</evidence>
<evidence type="ECO:0000256" key="7">
    <source>
        <dbReference type="SAM" id="Phobius"/>
    </source>
</evidence>
<dbReference type="Pfam" id="PF04066">
    <property type="entry name" value="MrpF_PhaF"/>
    <property type="match status" value="1"/>
</dbReference>
<dbReference type="eggNOG" id="arCOG03121">
    <property type="taxonomic scope" value="Archaea"/>
</dbReference>
<dbReference type="PANTHER" id="PTHR34702">
    <property type="entry name" value="NA(+)/H(+) ANTIPORTER SUBUNIT F1"/>
    <property type="match status" value="1"/>
</dbReference>